<keyword evidence="6" id="KW-1185">Reference proteome</keyword>
<proteinExistence type="predicted"/>
<dbReference type="Proteomes" id="UP000199519">
    <property type="component" value="Unassembled WGS sequence"/>
</dbReference>
<feature type="domain" description="Transposase InsH N-terminal" evidence="1">
    <location>
        <begin position="42"/>
        <end position="118"/>
    </location>
</feature>
<dbReference type="PANTHER" id="PTHR33408:SF2">
    <property type="entry name" value="TRANSPOSASE DDE DOMAIN-CONTAINING PROTEIN"/>
    <property type="match status" value="1"/>
</dbReference>
<evidence type="ECO:0000313" key="3">
    <source>
        <dbReference type="EMBL" id="SDF78000.1"/>
    </source>
</evidence>
<gene>
    <name evidence="3" type="ORF">SAMN04488598_12423</name>
    <name evidence="4" type="ORF">SAMN04515652_12423</name>
</gene>
<accession>A0A1I0BNI6</accession>
<dbReference type="Pfam" id="PF13751">
    <property type="entry name" value="DDE_Tnp_1_6"/>
    <property type="match status" value="1"/>
</dbReference>
<protein>
    <submittedName>
        <fullName evidence="4">Transposase domain</fullName>
    </submittedName>
</protein>
<evidence type="ECO:0000259" key="2">
    <source>
        <dbReference type="Pfam" id="PF13751"/>
    </source>
</evidence>
<dbReference type="InterPro" id="IPR025668">
    <property type="entry name" value="Tnp_DDE_dom"/>
</dbReference>
<dbReference type="Pfam" id="PF05598">
    <property type="entry name" value="DUF772"/>
    <property type="match status" value="1"/>
</dbReference>
<sequence length="527" mass="60150">MFKPFKEDENVAFGDFDFNLPQSLVEELEQGWAGKFKTHIFDNIDEYKFADMYSEDNGRPNFPVKIIVSLEILKHLFDISDKELLESFHCDIRFMKAVGLKRAGQLTLGLRTLYDFRENLIDYMNETGENPLDEIFDELLAEFIEAADLDTDIQRMDSTMVKANIKHLSRIQLMRKVFENFVRKLSDSQKNRIHKNILQILDDSFSEYLSNHDKEDILNNLLGKLNSVKDLFKNDESINDTKVYHHLVRVVEEQSIETASQLKAKDDADIESSSLQNPNDEDATFRKKGMKSHQGYSCNISETASPDNSVQMIIDVSVEPNINSDVNFLNNRLEEINIKAPVNKLVVDGAYYGSDTVNSASKTDTEIIPTELTGSNPKYSTAGFTLSEKQGVISCPMGKVPDKDKYLENSDTYAAWFEKEDCEGCEFRSECPVNEQKKSMTVRFTQTRHDRDKLRAKLAGEEYQEIKNSRAAVEGTFSALKRSQGLDKFKVTGLVKAKCSSLYKMIGYNLKQLVRALKMESKPEVCT</sequence>
<organism evidence="4 5">
    <name type="scientific">Halanaerobium congolense</name>
    <dbReference type="NCBI Taxonomy" id="54121"/>
    <lineage>
        <taxon>Bacteria</taxon>
        <taxon>Bacillati</taxon>
        <taxon>Bacillota</taxon>
        <taxon>Clostridia</taxon>
        <taxon>Halanaerobiales</taxon>
        <taxon>Halanaerobiaceae</taxon>
        <taxon>Halanaerobium</taxon>
    </lineage>
</organism>
<evidence type="ECO:0000259" key="1">
    <source>
        <dbReference type="Pfam" id="PF05598"/>
    </source>
</evidence>
<dbReference type="EMBL" id="FOHG01000024">
    <property type="protein sequence ID" value="SET08523.1"/>
    <property type="molecule type" value="Genomic_DNA"/>
</dbReference>
<evidence type="ECO:0000313" key="5">
    <source>
        <dbReference type="Proteomes" id="UP000198612"/>
    </source>
</evidence>
<evidence type="ECO:0000313" key="6">
    <source>
        <dbReference type="Proteomes" id="UP000199519"/>
    </source>
</evidence>
<feature type="domain" description="Transposase DDE" evidence="2">
    <location>
        <begin position="394"/>
        <end position="514"/>
    </location>
</feature>
<dbReference type="RefSeq" id="WP_089720443.1">
    <property type="nucleotide sequence ID" value="NZ_FNBJ01000024.1"/>
</dbReference>
<dbReference type="InterPro" id="IPR008490">
    <property type="entry name" value="Transposase_InsH_N"/>
</dbReference>
<dbReference type="PANTHER" id="PTHR33408">
    <property type="entry name" value="TRANSPOSASE"/>
    <property type="match status" value="1"/>
</dbReference>
<dbReference type="AlphaFoldDB" id="A0A1I0BNI6"/>
<dbReference type="Proteomes" id="UP000198612">
    <property type="component" value="Unassembled WGS sequence"/>
</dbReference>
<reference evidence="5 6" key="1">
    <citation type="submission" date="2016-10" db="EMBL/GenBank/DDBJ databases">
        <authorList>
            <person name="Varghese N."/>
            <person name="Submissions S."/>
        </authorList>
    </citation>
    <scope>NUCLEOTIDE SEQUENCE [LARGE SCALE GENOMIC DNA]</scope>
    <source>
        <strain evidence="3 6">WG2</strain>
        <strain evidence="4 5">WG5</strain>
    </source>
</reference>
<evidence type="ECO:0000313" key="4">
    <source>
        <dbReference type="EMBL" id="SET08523.1"/>
    </source>
</evidence>
<name>A0A1I0BNI6_9FIRM</name>
<dbReference type="EMBL" id="FNBJ01000024">
    <property type="protein sequence ID" value="SDF78000.1"/>
    <property type="molecule type" value="Genomic_DNA"/>
</dbReference>